<sequence length="267" mass="29099">MSELMPLGWNPRPCSRKGRGAAATAACGDVGVDAIAEEFEAKSAAMRAEIVEKRRLGSGCLEATQVVWVGEERHGRSRSAAGQGVSERVREHAPQVGAAYRVGVSISRPISATIPGVGVNHLLASVDEPAEGLLDDAAATNEELGDDLGVPLEACLLELAAHAGTEHIALRHAARFGLREEARRAQGVAVERQRPVPRAREPRPPPQHELLVVVVVPPPWLIVVFFFFTRWRFRTSSMVSRPSWRDQRRNLGTIAMVRQRGNEAFGF</sequence>
<organism evidence="2">
    <name type="scientific">Ananas comosus var. bracteatus</name>
    <name type="common">red pineapple</name>
    <dbReference type="NCBI Taxonomy" id="296719"/>
    <lineage>
        <taxon>Eukaryota</taxon>
        <taxon>Viridiplantae</taxon>
        <taxon>Streptophyta</taxon>
        <taxon>Embryophyta</taxon>
        <taxon>Tracheophyta</taxon>
        <taxon>Spermatophyta</taxon>
        <taxon>Magnoliopsida</taxon>
        <taxon>Liliopsida</taxon>
        <taxon>Poales</taxon>
        <taxon>Bromeliaceae</taxon>
        <taxon>Bromelioideae</taxon>
        <taxon>Ananas</taxon>
    </lineage>
</organism>
<dbReference type="AlphaFoldDB" id="A0A6V7NNY3"/>
<evidence type="ECO:0000256" key="1">
    <source>
        <dbReference type="SAM" id="Phobius"/>
    </source>
</evidence>
<reference evidence="2" key="1">
    <citation type="submission" date="2020-07" db="EMBL/GenBank/DDBJ databases">
        <authorList>
            <person name="Lin J."/>
        </authorList>
    </citation>
    <scope>NUCLEOTIDE SEQUENCE</scope>
</reference>
<feature type="transmembrane region" description="Helical" evidence="1">
    <location>
        <begin position="210"/>
        <end position="228"/>
    </location>
</feature>
<name>A0A6V7NNY3_ANACO</name>
<protein>
    <submittedName>
        <fullName evidence="2">Uncharacterized protein</fullName>
    </submittedName>
</protein>
<accession>A0A6V7NNY3</accession>
<keyword evidence="1" id="KW-0472">Membrane</keyword>
<evidence type="ECO:0000313" key="2">
    <source>
        <dbReference type="EMBL" id="CAD1820275.1"/>
    </source>
</evidence>
<keyword evidence="1" id="KW-1133">Transmembrane helix</keyword>
<gene>
    <name evidence="2" type="ORF">CB5_LOCUS3486</name>
</gene>
<keyword evidence="1" id="KW-0812">Transmembrane</keyword>
<proteinExistence type="predicted"/>
<dbReference type="EMBL" id="LR862140">
    <property type="protein sequence ID" value="CAD1820275.1"/>
    <property type="molecule type" value="Genomic_DNA"/>
</dbReference>